<evidence type="ECO:0000256" key="1">
    <source>
        <dbReference type="SAM" id="MobiDB-lite"/>
    </source>
</evidence>
<feature type="compositionally biased region" description="Gly residues" evidence="1">
    <location>
        <begin position="189"/>
        <end position="198"/>
    </location>
</feature>
<feature type="compositionally biased region" description="Polar residues" evidence="1">
    <location>
        <begin position="548"/>
        <end position="566"/>
    </location>
</feature>
<keyword evidence="3" id="KW-1185">Reference proteome</keyword>
<organism evidence="2 3">
    <name type="scientific">Astrephomene gubernaculifera</name>
    <dbReference type="NCBI Taxonomy" id="47775"/>
    <lineage>
        <taxon>Eukaryota</taxon>
        <taxon>Viridiplantae</taxon>
        <taxon>Chlorophyta</taxon>
        <taxon>core chlorophytes</taxon>
        <taxon>Chlorophyceae</taxon>
        <taxon>CS clade</taxon>
        <taxon>Chlamydomonadales</taxon>
        <taxon>Astrephomenaceae</taxon>
        <taxon>Astrephomene</taxon>
    </lineage>
</organism>
<name>A0AAD3DVN2_9CHLO</name>
<protein>
    <submittedName>
        <fullName evidence="2">Uncharacterized protein</fullName>
    </submittedName>
</protein>
<feature type="compositionally biased region" description="Basic residues" evidence="1">
    <location>
        <begin position="140"/>
        <end position="165"/>
    </location>
</feature>
<accession>A0AAD3DVN2</accession>
<feature type="region of interest" description="Disordered" evidence="1">
    <location>
        <begin position="107"/>
        <end position="205"/>
    </location>
</feature>
<feature type="non-terminal residue" evidence="2">
    <location>
        <position position="1"/>
    </location>
</feature>
<sequence>MASAEGVTFRWEVFNRWCDEYADRHQGMKPKVEDVRRWHRENAEKVWPDSNERPSVFLAVSHNKGRRVRGHKTCEYYKRYRAGKAAEQQRLQPAALSGRRILAVTAAARKQNSDGGRGGPKRPAAEDGLSTELGLEQAEKRRRTHSSARSRHGSAGHSGRGRARRSSSEDVSDDPSWASGGDTSDEDSGSGGIHGRGGSSRRSAEALGAHLQHHAGVHITVVRRDPEGRAIHVQAQPQPLQPLAEVLPAYGFGQDADATVLGRQQYRRNNGGAGRGRGASSYSYDFDYDEGAGSDGDAEDLNKAPPRRRQRGPAYGYQAPLDAEAEEEEDQQRGSGRAYGAFLEVNAAWDSDPKWHPGVAPPECRAPRSTITSEQRLAQQGKAHGVYAGASNGVAVGSAARRIRDGRWLTSALAEVTAAPTPAALKDPLDLLAQAACEALASPRPTQQGEAEAAETQPAVAVKKEEGAQADGCRSSASHGGSAHSGGGACGEERGQQQSGGGQRNAPSHREHSGMQAESVEEQVGVKHEQPSLAAAEELTKSPAAHATRNTTTPGCASASTQNSSGSGCGAVAVDANGHGAQESAQQPEQQQGASSGAAACDLNPAPPSPHSSALLATDAVEWGAKTEGDAETDDGTAKPDAVHKPPVAATTSSVATAPSTMLTTV</sequence>
<dbReference type="Proteomes" id="UP001054857">
    <property type="component" value="Unassembled WGS sequence"/>
</dbReference>
<feature type="compositionally biased region" description="Low complexity" evidence="1">
    <location>
        <begin position="580"/>
        <end position="604"/>
    </location>
</feature>
<comment type="caution">
    <text evidence="2">The sequence shown here is derived from an EMBL/GenBank/DDBJ whole genome shotgun (WGS) entry which is preliminary data.</text>
</comment>
<proteinExistence type="predicted"/>
<evidence type="ECO:0000313" key="2">
    <source>
        <dbReference type="EMBL" id="GFR47502.1"/>
    </source>
</evidence>
<feature type="region of interest" description="Disordered" evidence="1">
    <location>
        <begin position="442"/>
        <end position="666"/>
    </location>
</feature>
<feature type="compositionally biased region" description="Low complexity" evidence="1">
    <location>
        <begin position="646"/>
        <end position="666"/>
    </location>
</feature>
<reference evidence="2 3" key="1">
    <citation type="journal article" date="2021" name="Sci. Rep.">
        <title>Genome sequencing of the multicellular alga Astrephomene provides insights into convergent evolution of germ-soma differentiation.</title>
        <authorList>
            <person name="Yamashita S."/>
            <person name="Yamamoto K."/>
            <person name="Matsuzaki R."/>
            <person name="Suzuki S."/>
            <person name="Yamaguchi H."/>
            <person name="Hirooka S."/>
            <person name="Minakuchi Y."/>
            <person name="Miyagishima S."/>
            <person name="Kawachi M."/>
            <person name="Toyoda A."/>
            <person name="Nozaki H."/>
        </authorList>
    </citation>
    <scope>NUCLEOTIDE SEQUENCE [LARGE SCALE GENOMIC DNA]</scope>
    <source>
        <strain evidence="2 3">NIES-4017</strain>
    </source>
</reference>
<dbReference type="EMBL" id="BMAR01000018">
    <property type="protein sequence ID" value="GFR47502.1"/>
    <property type="molecule type" value="Genomic_DNA"/>
</dbReference>
<feature type="compositionally biased region" description="Acidic residues" evidence="1">
    <location>
        <begin position="288"/>
        <end position="299"/>
    </location>
</feature>
<dbReference type="AlphaFoldDB" id="A0AAD3DVN2"/>
<gene>
    <name evidence="2" type="ORF">Agub_g9231</name>
</gene>
<feature type="region of interest" description="Disordered" evidence="1">
    <location>
        <begin position="288"/>
        <end position="314"/>
    </location>
</feature>
<evidence type="ECO:0000313" key="3">
    <source>
        <dbReference type="Proteomes" id="UP001054857"/>
    </source>
</evidence>